<gene>
    <name evidence="7" type="ORF">CYMTET_56254</name>
</gene>
<feature type="compositionally biased region" description="Gly residues" evidence="5">
    <location>
        <begin position="131"/>
        <end position="143"/>
    </location>
</feature>
<dbReference type="SMART" id="SM00356">
    <property type="entry name" value="ZnF_C3H1"/>
    <property type="match status" value="1"/>
</dbReference>
<keyword evidence="8" id="KW-1185">Reference proteome</keyword>
<keyword evidence="1 4" id="KW-0479">Metal-binding</keyword>
<evidence type="ECO:0000256" key="5">
    <source>
        <dbReference type="SAM" id="MobiDB-lite"/>
    </source>
</evidence>
<evidence type="ECO:0000256" key="1">
    <source>
        <dbReference type="ARBA" id="ARBA00022723"/>
    </source>
</evidence>
<sequence length="160" mass="16756">MIGFAALAHPSRLDVSEEHDKGKGGGESARQPPAQRKSALERISSAASGRPATDTKVCPYFQDGQCNWGAVCKFLHAMPEAGGKGSMSRGQQSRQLKAGLLARGRMVPCKPDGQSQEPPSSATKREFSTRDGGGGQGSGGRGQPQGWWARAGKTHGAPVE</sequence>
<accession>A0AAE0BD22</accession>
<evidence type="ECO:0000256" key="3">
    <source>
        <dbReference type="ARBA" id="ARBA00022833"/>
    </source>
</evidence>
<evidence type="ECO:0000256" key="4">
    <source>
        <dbReference type="PROSITE-ProRule" id="PRU00723"/>
    </source>
</evidence>
<feature type="compositionally biased region" description="Polar residues" evidence="5">
    <location>
        <begin position="113"/>
        <end position="122"/>
    </location>
</feature>
<dbReference type="Proteomes" id="UP001190700">
    <property type="component" value="Unassembled WGS sequence"/>
</dbReference>
<evidence type="ECO:0000313" key="8">
    <source>
        <dbReference type="Proteomes" id="UP001190700"/>
    </source>
</evidence>
<dbReference type="InterPro" id="IPR000571">
    <property type="entry name" value="Znf_CCCH"/>
</dbReference>
<keyword evidence="2 4" id="KW-0863">Zinc-finger</keyword>
<dbReference type="AlphaFoldDB" id="A0AAE0BD22"/>
<evidence type="ECO:0000259" key="6">
    <source>
        <dbReference type="PROSITE" id="PS50103"/>
    </source>
</evidence>
<dbReference type="InterPro" id="IPR041367">
    <property type="entry name" value="Znf-CCCH_4"/>
</dbReference>
<feature type="region of interest" description="Disordered" evidence="5">
    <location>
        <begin position="80"/>
        <end position="160"/>
    </location>
</feature>
<dbReference type="Pfam" id="PF18044">
    <property type="entry name" value="zf-CCCH_4"/>
    <property type="match status" value="1"/>
</dbReference>
<dbReference type="SUPFAM" id="SSF90229">
    <property type="entry name" value="CCCH zinc finger"/>
    <property type="match status" value="1"/>
</dbReference>
<feature type="region of interest" description="Disordered" evidence="5">
    <location>
        <begin position="1"/>
        <end position="58"/>
    </location>
</feature>
<dbReference type="PROSITE" id="PS50103">
    <property type="entry name" value="ZF_C3H1"/>
    <property type="match status" value="1"/>
</dbReference>
<dbReference type="InterPro" id="IPR036855">
    <property type="entry name" value="Znf_CCCH_sf"/>
</dbReference>
<organism evidence="7 8">
    <name type="scientific">Cymbomonas tetramitiformis</name>
    <dbReference type="NCBI Taxonomy" id="36881"/>
    <lineage>
        <taxon>Eukaryota</taxon>
        <taxon>Viridiplantae</taxon>
        <taxon>Chlorophyta</taxon>
        <taxon>Pyramimonadophyceae</taxon>
        <taxon>Pyramimonadales</taxon>
        <taxon>Pyramimonadaceae</taxon>
        <taxon>Cymbomonas</taxon>
    </lineage>
</organism>
<proteinExistence type="predicted"/>
<evidence type="ECO:0000256" key="2">
    <source>
        <dbReference type="ARBA" id="ARBA00022771"/>
    </source>
</evidence>
<dbReference type="Gene3D" id="4.10.1000.10">
    <property type="entry name" value="Zinc finger, CCCH-type"/>
    <property type="match status" value="1"/>
</dbReference>
<feature type="domain" description="C3H1-type" evidence="6">
    <location>
        <begin position="52"/>
        <end position="79"/>
    </location>
</feature>
<dbReference type="GO" id="GO:0008270">
    <property type="term" value="F:zinc ion binding"/>
    <property type="evidence" value="ECO:0007669"/>
    <property type="project" value="UniProtKB-KW"/>
</dbReference>
<protein>
    <recommendedName>
        <fullName evidence="6">C3H1-type domain-containing protein</fullName>
    </recommendedName>
</protein>
<feature type="zinc finger region" description="C3H1-type" evidence="4">
    <location>
        <begin position="52"/>
        <end position="79"/>
    </location>
</feature>
<dbReference type="EMBL" id="LGRX02035709">
    <property type="protein sequence ID" value="KAK3233449.1"/>
    <property type="molecule type" value="Genomic_DNA"/>
</dbReference>
<reference evidence="7 8" key="1">
    <citation type="journal article" date="2015" name="Genome Biol. Evol.">
        <title>Comparative Genomics of a Bacterivorous Green Alga Reveals Evolutionary Causalities and Consequences of Phago-Mixotrophic Mode of Nutrition.</title>
        <authorList>
            <person name="Burns J.A."/>
            <person name="Paasch A."/>
            <person name="Narechania A."/>
            <person name="Kim E."/>
        </authorList>
    </citation>
    <scope>NUCLEOTIDE SEQUENCE [LARGE SCALE GENOMIC DNA]</scope>
    <source>
        <strain evidence="7 8">PLY_AMNH</strain>
    </source>
</reference>
<comment type="caution">
    <text evidence="7">The sequence shown here is derived from an EMBL/GenBank/DDBJ whole genome shotgun (WGS) entry which is preliminary data.</text>
</comment>
<keyword evidence="3 4" id="KW-0862">Zinc</keyword>
<feature type="compositionally biased region" description="Basic and acidic residues" evidence="5">
    <location>
        <begin position="11"/>
        <end position="24"/>
    </location>
</feature>
<evidence type="ECO:0000313" key="7">
    <source>
        <dbReference type="EMBL" id="KAK3233449.1"/>
    </source>
</evidence>
<name>A0AAE0BD22_9CHLO</name>